<keyword evidence="2" id="KW-0238">DNA-binding</keyword>
<dbReference type="EMBL" id="CP108036">
    <property type="protein sequence ID" value="WUN81074.1"/>
    <property type="molecule type" value="Genomic_DNA"/>
</dbReference>
<dbReference type="PANTHER" id="PTHR30349">
    <property type="entry name" value="PHAGE INTEGRASE-RELATED"/>
    <property type="match status" value="1"/>
</dbReference>
<reference evidence="5" key="1">
    <citation type="submission" date="2022-10" db="EMBL/GenBank/DDBJ databases">
        <title>The complete genomes of actinobacterial strains from the NBC collection.</title>
        <authorList>
            <person name="Joergensen T.S."/>
            <person name="Alvarez Arevalo M."/>
            <person name="Sterndorff E.B."/>
            <person name="Faurdal D."/>
            <person name="Vuksanovic O."/>
            <person name="Mourched A.-S."/>
            <person name="Charusanti P."/>
            <person name="Shaw S."/>
            <person name="Blin K."/>
            <person name="Weber T."/>
        </authorList>
    </citation>
    <scope>NUCLEOTIDE SEQUENCE</scope>
    <source>
        <strain evidence="5">NBC_00303</strain>
    </source>
</reference>
<evidence type="ECO:0000259" key="4">
    <source>
        <dbReference type="PROSITE" id="PS51898"/>
    </source>
</evidence>
<dbReference type="GeneID" id="95498904"/>
<dbReference type="Gene3D" id="1.10.443.10">
    <property type="entry name" value="Intergrase catalytic core"/>
    <property type="match status" value="1"/>
</dbReference>
<dbReference type="RefSeq" id="WP_328739860.1">
    <property type="nucleotide sequence ID" value="NZ_CP108036.1"/>
</dbReference>
<keyword evidence="6" id="KW-1185">Reference proteome</keyword>
<comment type="similarity">
    <text evidence="1">Belongs to the 'phage' integrase family.</text>
</comment>
<dbReference type="SUPFAM" id="SSF56349">
    <property type="entry name" value="DNA breaking-rejoining enzymes"/>
    <property type="match status" value="1"/>
</dbReference>
<proteinExistence type="inferred from homology"/>
<dbReference type="PROSITE" id="PS51898">
    <property type="entry name" value="TYR_RECOMBINASE"/>
    <property type="match status" value="1"/>
</dbReference>
<dbReference type="Proteomes" id="UP001432312">
    <property type="component" value="Chromosome"/>
</dbReference>
<evidence type="ECO:0000256" key="1">
    <source>
        <dbReference type="ARBA" id="ARBA00008857"/>
    </source>
</evidence>
<gene>
    <name evidence="5" type="ORF">OHA91_22685</name>
</gene>
<feature type="domain" description="Tyr recombinase" evidence="4">
    <location>
        <begin position="197"/>
        <end position="395"/>
    </location>
</feature>
<dbReference type="InterPro" id="IPR011010">
    <property type="entry name" value="DNA_brk_join_enz"/>
</dbReference>
<accession>A0ABZ1QEH1</accession>
<protein>
    <submittedName>
        <fullName evidence="5">Site-specific integrase</fullName>
    </submittedName>
</protein>
<evidence type="ECO:0000313" key="6">
    <source>
        <dbReference type="Proteomes" id="UP001432312"/>
    </source>
</evidence>
<evidence type="ECO:0000256" key="3">
    <source>
        <dbReference type="ARBA" id="ARBA00023172"/>
    </source>
</evidence>
<dbReference type="InterPro" id="IPR013762">
    <property type="entry name" value="Integrase-like_cat_sf"/>
</dbReference>
<name>A0ABZ1QEH1_9ACTN</name>
<dbReference type="CDD" id="cd01189">
    <property type="entry name" value="INT_ICEBs1_C_like"/>
    <property type="match status" value="1"/>
</dbReference>
<evidence type="ECO:0000256" key="2">
    <source>
        <dbReference type="ARBA" id="ARBA00023125"/>
    </source>
</evidence>
<keyword evidence="3" id="KW-0233">DNA recombination</keyword>
<dbReference type="PANTHER" id="PTHR30349:SF64">
    <property type="entry name" value="PROPHAGE INTEGRASE INTD-RELATED"/>
    <property type="match status" value="1"/>
</dbReference>
<sequence length="412" mass="46341">MASVHPRKNRAGEITSYQVKWRDGGGRDGAWQSETFEDEVQAGVFKTAVDEAGNRWPPGWVKGRGYIVAEPAQPDEKYRFRNYATTMIENRTGIEERYRRDCIRDLKTYIFPTFGECDVRSTEHFSSDTIDAWLRKLELLWIWRGADKKRLSPKTVRNLHGLLSSVLERAVLAEPPLRSRNPCKLSNLPRADDQIDDEMCFMTPQEVDGLLRCFSVRQDQLLVTVAYGTGLRFGELTALMPQDIIDRDTGKVKLRVQRAWKRDEEGAYFLGPPKTKKARRTIRISAGVVEALDELGLYELGDDELFFTGAGGTRLHYSTFGDRWARAVRLARQAGVFTAGKKPTPHDLRHSHVAALISAGHGLPYVQRRVGHQSIQTTSDVYGHLLPEADDDAMATIEASLAGGRAPLRSVG</sequence>
<organism evidence="5 6">
    <name type="scientific">Streptomyces erythrochromogenes</name>
    <dbReference type="NCBI Taxonomy" id="285574"/>
    <lineage>
        <taxon>Bacteria</taxon>
        <taxon>Bacillati</taxon>
        <taxon>Actinomycetota</taxon>
        <taxon>Actinomycetes</taxon>
        <taxon>Kitasatosporales</taxon>
        <taxon>Streptomycetaceae</taxon>
        <taxon>Streptomyces</taxon>
    </lineage>
</organism>
<dbReference type="InterPro" id="IPR010998">
    <property type="entry name" value="Integrase_recombinase_N"/>
</dbReference>
<dbReference type="Gene3D" id="1.10.150.130">
    <property type="match status" value="1"/>
</dbReference>
<dbReference type="Pfam" id="PF00589">
    <property type="entry name" value="Phage_integrase"/>
    <property type="match status" value="1"/>
</dbReference>
<dbReference type="InterPro" id="IPR002104">
    <property type="entry name" value="Integrase_catalytic"/>
</dbReference>
<dbReference type="InterPro" id="IPR050090">
    <property type="entry name" value="Tyrosine_recombinase_XerCD"/>
</dbReference>
<evidence type="ECO:0000313" key="5">
    <source>
        <dbReference type="EMBL" id="WUN81074.1"/>
    </source>
</evidence>